<dbReference type="EMBL" id="MN820898">
    <property type="protein sequence ID" value="QHB80451.1"/>
    <property type="molecule type" value="Genomic_DNA"/>
</dbReference>
<keyword evidence="2" id="KW-1185">Reference proteome</keyword>
<reference evidence="1 2" key="1">
    <citation type="journal article" date="2020" name="Viruses">
        <title>Characterization of vB_StuS_MMDA13, a Newly Discovered Bacteriophage Infecting the Agar-Degrading Species Sphingomonas turrisvirgatae.</title>
        <authorList>
            <person name="Marmo P."/>
            <person name="Thaller M.C."/>
            <person name="Di Lallo G."/>
            <person name="Henrici De Angelis L."/>
            <person name="Poerio N."/>
            <person name="De Santis F."/>
            <person name="Fraziano M."/>
            <person name="Migliore L."/>
            <person name="D'Andrea M.M."/>
        </authorList>
    </citation>
    <scope>NUCLEOTIDE SEQUENCE [LARGE SCALE GENOMIC DNA]</scope>
</reference>
<sequence length="330" mass="35983">MIVLQTSAANFNAMLVAVRDFLAGNGWTVVTDSTGSGSLVVQNSNGHKYRLRSTTANRTDYFTGAFTDTTLNVEWDRGNTGGTPGTYSTAGDSNDMTGPFPSIWLFTDEAATFCYIVAQTAPVRYSHTGFGQIDNKGLHDDAIDFAAGLWWWFWAEQANYSNANGDGNPFNNPSSGSHQIDFTDGTAWIGIPDGVLDPALFFTDGPTMSQPWSTCDREYGKTTGTNNTARWADYFCNVTNKTFAGGVILTPLPIVVNPASQDVMSVVGEYPQMALVNMQGLSPGQTLVFGDDEWLVFPWKQFGTAEACKFGSNPLPQPNSWRYGFAYRSN</sequence>
<evidence type="ECO:0000313" key="2">
    <source>
        <dbReference type="Proteomes" id="UP000515820"/>
    </source>
</evidence>
<organism evidence="1 2">
    <name type="scientific">Sphingomonas phage vB_StuS_MMDA13</name>
    <dbReference type="NCBI Taxonomy" id="2686378"/>
    <lineage>
        <taxon>Viruses</taxon>
        <taxon>Duplodnaviria</taxon>
        <taxon>Heunggongvirae</taxon>
        <taxon>Uroviricota</taxon>
        <taxon>Caudoviricetes</taxon>
        <taxon>Queuovirinae</taxon>
        <taxon>Torvergatavirus</taxon>
        <taxon>Torvergatavirus MMDA13</taxon>
    </lineage>
</organism>
<accession>A0A7G3PM18</accession>
<dbReference type="Proteomes" id="UP000515820">
    <property type="component" value="Segment"/>
</dbReference>
<name>A0A7G3PM18_9CAUD</name>
<evidence type="ECO:0000313" key="1">
    <source>
        <dbReference type="EMBL" id="QHB80451.1"/>
    </source>
</evidence>
<gene>
    <name evidence="1" type="ORF">MMDA13_gp18</name>
</gene>
<proteinExistence type="predicted"/>
<protein>
    <submittedName>
        <fullName evidence="1">Putative structural protein</fullName>
    </submittedName>
</protein>